<feature type="compositionally biased region" description="Basic residues" evidence="1">
    <location>
        <begin position="244"/>
        <end position="265"/>
    </location>
</feature>
<name>A0A699GMX0_TANCI</name>
<feature type="compositionally biased region" description="Gly residues" evidence="1">
    <location>
        <begin position="395"/>
        <end position="404"/>
    </location>
</feature>
<feature type="compositionally biased region" description="Basic residues" evidence="1">
    <location>
        <begin position="288"/>
        <end position="319"/>
    </location>
</feature>
<feature type="compositionally biased region" description="Basic residues" evidence="1">
    <location>
        <begin position="378"/>
        <end position="389"/>
    </location>
</feature>
<feature type="compositionally biased region" description="Basic residues" evidence="1">
    <location>
        <begin position="1232"/>
        <end position="1245"/>
    </location>
</feature>
<accession>A0A699GMX0</accession>
<feature type="compositionally biased region" description="Low complexity" evidence="1">
    <location>
        <begin position="109"/>
        <end position="121"/>
    </location>
</feature>
<feature type="compositionally biased region" description="Basic and acidic residues" evidence="1">
    <location>
        <begin position="529"/>
        <end position="543"/>
    </location>
</feature>
<dbReference type="EMBL" id="BKCJ010000009">
    <property type="protein sequence ID" value="GEU28566.1"/>
    <property type="molecule type" value="Genomic_DNA"/>
</dbReference>
<feature type="compositionally biased region" description="Low complexity" evidence="1">
    <location>
        <begin position="418"/>
        <end position="430"/>
    </location>
</feature>
<feature type="compositionally biased region" description="Low complexity" evidence="1">
    <location>
        <begin position="343"/>
        <end position="361"/>
    </location>
</feature>
<reference evidence="2" key="1">
    <citation type="journal article" date="2019" name="Sci. Rep.">
        <title>Draft genome of Tanacetum cinerariifolium, the natural source of mosquito coil.</title>
        <authorList>
            <person name="Yamashiro T."/>
            <person name="Shiraishi A."/>
            <person name="Satake H."/>
            <person name="Nakayama K."/>
        </authorList>
    </citation>
    <scope>NUCLEOTIDE SEQUENCE</scope>
</reference>
<feature type="compositionally biased region" description="Basic and acidic residues" evidence="1">
    <location>
        <begin position="467"/>
        <end position="483"/>
    </location>
</feature>
<organism evidence="2">
    <name type="scientific">Tanacetum cinerariifolium</name>
    <name type="common">Dalmatian daisy</name>
    <name type="synonym">Chrysanthemum cinerariifolium</name>
    <dbReference type="NCBI Taxonomy" id="118510"/>
    <lineage>
        <taxon>Eukaryota</taxon>
        <taxon>Viridiplantae</taxon>
        <taxon>Streptophyta</taxon>
        <taxon>Embryophyta</taxon>
        <taxon>Tracheophyta</taxon>
        <taxon>Spermatophyta</taxon>
        <taxon>Magnoliopsida</taxon>
        <taxon>eudicotyledons</taxon>
        <taxon>Gunneridae</taxon>
        <taxon>Pentapetalae</taxon>
        <taxon>asterids</taxon>
        <taxon>campanulids</taxon>
        <taxon>Asterales</taxon>
        <taxon>Asteraceae</taxon>
        <taxon>Asteroideae</taxon>
        <taxon>Anthemideae</taxon>
        <taxon>Anthemidinae</taxon>
        <taxon>Tanacetum</taxon>
    </lineage>
</organism>
<sequence length="1245" mass="131767">MVTFSSHEYLSPIRRAPRWLAAGAAHRPPAGSHSRVRALARFAPAQRRLHGDLQHAGCAGDHCHPGHGVRRPPAARSVPGGDAPGRQPVRAVHSRRHGTAQPRVRRLAAPRARAAAGGAARRAQRGVRAGGDRRGQCAGERRSRAAGDGHAGRHLPVRADCDRDCRVHAGRAPQCRPPRAGGHGGGAAAGTGGGQRPPAGRGAAARAAGADRAALPVQHAGQRDGPDRPATGPGPLHAGALHRLPARQPRHQPRRRLHAGRRAGGGKRDCPWSGAEGGGRRGGNCRQPGRRPAAHRHQRHGRRLARHGRAHRQAGRRRGPGQPARTAAQPAGHRPDRRRRSAPARLPGTATGGRLARTARGGPRRQRPRGAAPDRRAGARRGVSRHPHARHDGAGRGGPAGGGRPAAADRVRHRLRPVRGAGVRARSGRLPAQAGQPGTADQDRTQAQGGAGGQGGSERRAGRHARRADERDYGRNGRRNDRRHDRRNVGRNVGRGGRRHNRRHPAGTAGAARRRRGSGAAGGRAAAMDPRRPGRAHAPDRGGRTRRPAVLADPPQRDRGGAARGRHAPGFSRQVAGAAEGPHRAAGGEPELRGPVPADVSRCGCRSDDDRRHLGGRLLGAGARGVGVVGRGQRHAHAAAGKRLRLAEQADVGARHAQRIGHAFESDAGRIVPPVNHGRGAGRAQRHVHGQAQDGARVDVEFALHLGGHGDHAGVVRARAHFREPHHVVLDEQLHAEQAQAAQVARDLGGDVLGARQRLRMHAARLPRFHVVALHLHVADRLAELRVDLAVRAQRAHRQQRDFVVEVDKTFDDHAARVHPAAGGRMVPGGLDFGRAVDLRLTLARRRHDRLDHARKTDVGGGRFQLGQAAGKAVRRGCQAQRFGGQHADAFAVHGELGGARGGDAGDLAGRFQLRQRVGGDGFDLRHDQVGLLAVDQRGQRRAVGHVDDVGAVRNLVARRIRITVDGNHFHTQALQGDDDFLAQLARAEQHDTGGGRGQGGAEDACSVHGVCGGLHLHGGVDLGAERRFGLRVGVVGAPFHGDELGEQRRFAHAPFQAAGRAHGQAVLGFAGGALAAEVAGTELAVQGQRVRLVQPRSVTDANRGVVGVRAELIVDVGGQREQAVVVLHQLVRGLARQRVALRRAFARLGAVVVGDLLVLEVAGHDVFVAEVGQLLLGIDLAGHRGADRVTGRGNGAQFGRGAPAVGRRGVDRSGVAAQQGQGKRSDEQGRFHRHGERGRRRGIA</sequence>
<feature type="compositionally biased region" description="Gly residues" evidence="1">
    <location>
        <begin position="181"/>
        <end position="195"/>
    </location>
</feature>
<feature type="region of interest" description="Disordered" evidence="1">
    <location>
        <begin position="171"/>
        <end position="595"/>
    </location>
</feature>
<proteinExistence type="predicted"/>
<feature type="compositionally biased region" description="Basic residues" evidence="1">
    <location>
        <begin position="496"/>
        <end position="505"/>
    </location>
</feature>
<feature type="region of interest" description="Disordered" evidence="1">
    <location>
        <begin position="1190"/>
        <end position="1245"/>
    </location>
</feature>
<feature type="compositionally biased region" description="Basic residues" evidence="1">
    <location>
        <begin position="92"/>
        <end position="108"/>
    </location>
</feature>
<dbReference type="AlphaFoldDB" id="A0A699GMX0"/>
<protein>
    <submittedName>
        <fullName evidence="2">Uncharacterized protein</fullName>
    </submittedName>
</protein>
<comment type="caution">
    <text evidence="2">The sequence shown here is derived from an EMBL/GenBank/DDBJ whole genome shotgun (WGS) entry which is preliminary data.</text>
</comment>
<feature type="compositionally biased region" description="Low complexity" evidence="1">
    <location>
        <begin position="196"/>
        <end position="214"/>
    </location>
</feature>
<evidence type="ECO:0000256" key="1">
    <source>
        <dbReference type="SAM" id="MobiDB-lite"/>
    </source>
</evidence>
<feature type="compositionally biased region" description="Basic and acidic residues" evidence="1">
    <location>
        <begin position="130"/>
        <end position="156"/>
    </location>
</feature>
<evidence type="ECO:0000313" key="2">
    <source>
        <dbReference type="EMBL" id="GEU28566.1"/>
    </source>
</evidence>
<gene>
    <name evidence="2" type="ORF">Tci_000544</name>
</gene>
<feature type="region of interest" description="Disordered" evidence="1">
    <location>
        <begin position="66"/>
        <end position="156"/>
    </location>
</feature>